<dbReference type="AlphaFoldDB" id="A0AA37M7J7"/>
<sequence length="146" mass="15921">MKSKVGWDTSDGPDGGNLACAWAVRHLVHDALKRWITRSDYTPTVYSELQSCFGEASDESDVPNGGIIISPTAMVKLPNGKRIRRIGHIGLLGSGSGGTRLIYSNKSSTARWAQSHTIDKWKSYYGGRGLKVLYYPLPHKGAQADS</sequence>
<name>A0AA37M7J7_9HYPH</name>
<gene>
    <name evidence="1" type="ORF">MPEAHAMD_6326</name>
</gene>
<keyword evidence="2" id="KW-1185">Reference proteome</keyword>
<dbReference type="Proteomes" id="UP001055286">
    <property type="component" value="Unassembled WGS sequence"/>
</dbReference>
<accession>A0AA37M7J7</accession>
<evidence type="ECO:0000313" key="2">
    <source>
        <dbReference type="Proteomes" id="UP001055286"/>
    </source>
</evidence>
<reference evidence="1" key="2">
    <citation type="submission" date="2021-08" db="EMBL/GenBank/DDBJ databases">
        <authorList>
            <person name="Tani A."/>
            <person name="Ola A."/>
            <person name="Ogura Y."/>
            <person name="Katsura K."/>
            <person name="Hayashi T."/>
        </authorList>
    </citation>
    <scope>NUCLEOTIDE SEQUENCE</scope>
    <source>
        <strain evidence="1">JCM 32048</strain>
    </source>
</reference>
<comment type="caution">
    <text evidence="1">The sequence shown here is derived from an EMBL/GenBank/DDBJ whole genome shotgun (WGS) entry which is preliminary data.</text>
</comment>
<protein>
    <submittedName>
        <fullName evidence="1">Uncharacterized protein</fullName>
    </submittedName>
</protein>
<evidence type="ECO:0000313" key="1">
    <source>
        <dbReference type="EMBL" id="GJD66130.1"/>
    </source>
</evidence>
<proteinExistence type="predicted"/>
<dbReference type="EMBL" id="BPQJ01000055">
    <property type="protein sequence ID" value="GJD66130.1"/>
    <property type="molecule type" value="Genomic_DNA"/>
</dbReference>
<organism evidence="1 2">
    <name type="scientific">Methylobacterium frigidaeris</name>
    <dbReference type="NCBI Taxonomy" id="2038277"/>
    <lineage>
        <taxon>Bacteria</taxon>
        <taxon>Pseudomonadati</taxon>
        <taxon>Pseudomonadota</taxon>
        <taxon>Alphaproteobacteria</taxon>
        <taxon>Hyphomicrobiales</taxon>
        <taxon>Methylobacteriaceae</taxon>
        <taxon>Methylobacterium</taxon>
    </lineage>
</organism>
<reference evidence="1" key="1">
    <citation type="journal article" date="2016" name="Front. Microbiol.">
        <title>Genome Sequence of the Piezophilic, Mesophilic Sulfate-Reducing Bacterium Desulfovibrio indicus J2T.</title>
        <authorList>
            <person name="Cao J."/>
            <person name="Maignien L."/>
            <person name="Shao Z."/>
            <person name="Alain K."/>
            <person name="Jebbar M."/>
        </authorList>
    </citation>
    <scope>NUCLEOTIDE SEQUENCE</scope>
    <source>
        <strain evidence="1">JCM 32048</strain>
    </source>
</reference>